<name>A0A392UYM1_9FABA</name>
<proteinExistence type="predicted"/>
<comment type="caution">
    <text evidence="1">The sequence shown here is derived from an EMBL/GenBank/DDBJ whole genome shotgun (WGS) entry which is preliminary data.</text>
</comment>
<protein>
    <submittedName>
        <fullName evidence="1">Uncharacterized protein</fullName>
    </submittedName>
</protein>
<sequence length="41" mass="4374">SCQVVMVLSGMMSNQSFALPVKEYLNSLNVFADSDTFGGSV</sequence>
<accession>A0A392UYM1</accession>
<dbReference type="Proteomes" id="UP000265520">
    <property type="component" value="Unassembled WGS sequence"/>
</dbReference>
<evidence type="ECO:0000313" key="1">
    <source>
        <dbReference type="EMBL" id="MCI79250.1"/>
    </source>
</evidence>
<reference evidence="1 2" key="1">
    <citation type="journal article" date="2018" name="Front. Plant Sci.">
        <title>Red Clover (Trifolium pratense) and Zigzag Clover (T. medium) - A Picture of Genomic Similarities and Differences.</title>
        <authorList>
            <person name="Dluhosova J."/>
            <person name="Istvanek J."/>
            <person name="Nedelnik J."/>
            <person name="Repkova J."/>
        </authorList>
    </citation>
    <scope>NUCLEOTIDE SEQUENCE [LARGE SCALE GENOMIC DNA]</scope>
    <source>
        <strain evidence="2">cv. 10/8</strain>
        <tissue evidence="1">Leaf</tissue>
    </source>
</reference>
<feature type="non-terminal residue" evidence="1">
    <location>
        <position position="1"/>
    </location>
</feature>
<evidence type="ECO:0000313" key="2">
    <source>
        <dbReference type="Proteomes" id="UP000265520"/>
    </source>
</evidence>
<keyword evidence="2" id="KW-1185">Reference proteome</keyword>
<organism evidence="1 2">
    <name type="scientific">Trifolium medium</name>
    <dbReference type="NCBI Taxonomy" id="97028"/>
    <lineage>
        <taxon>Eukaryota</taxon>
        <taxon>Viridiplantae</taxon>
        <taxon>Streptophyta</taxon>
        <taxon>Embryophyta</taxon>
        <taxon>Tracheophyta</taxon>
        <taxon>Spermatophyta</taxon>
        <taxon>Magnoliopsida</taxon>
        <taxon>eudicotyledons</taxon>
        <taxon>Gunneridae</taxon>
        <taxon>Pentapetalae</taxon>
        <taxon>rosids</taxon>
        <taxon>fabids</taxon>
        <taxon>Fabales</taxon>
        <taxon>Fabaceae</taxon>
        <taxon>Papilionoideae</taxon>
        <taxon>50 kb inversion clade</taxon>
        <taxon>NPAAA clade</taxon>
        <taxon>Hologalegina</taxon>
        <taxon>IRL clade</taxon>
        <taxon>Trifolieae</taxon>
        <taxon>Trifolium</taxon>
    </lineage>
</organism>
<dbReference type="AlphaFoldDB" id="A0A392UYM1"/>
<dbReference type="EMBL" id="LXQA010969575">
    <property type="protein sequence ID" value="MCI79250.1"/>
    <property type="molecule type" value="Genomic_DNA"/>
</dbReference>